<keyword evidence="3" id="KW-1185">Reference proteome</keyword>
<dbReference type="Gene3D" id="3.40.50.10610">
    <property type="entry name" value="ABC-type transport auxiliary lipoprotein component"/>
    <property type="match status" value="1"/>
</dbReference>
<dbReference type="InterPro" id="IPR005534">
    <property type="entry name" value="Curli_assmbl/transp-comp_CsgG"/>
</dbReference>
<dbReference type="PROSITE" id="PS51257">
    <property type="entry name" value="PROKAR_LIPOPROTEIN"/>
    <property type="match status" value="1"/>
</dbReference>
<dbReference type="Pfam" id="PF08239">
    <property type="entry name" value="SH3_3"/>
    <property type="match status" value="1"/>
</dbReference>
<gene>
    <name evidence="2" type="ORF">TBH_C1261</name>
</gene>
<dbReference type="GO" id="GO:0030288">
    <property type="term" value="C:outer membrane-bounded periplasmic space"/>
    <property type="evidence" value="ECO:0007669"/>
    <property type="project" value="InterPro"/>
</dbReference>
<dbReference type="KEGG" id="tbn:TBH_C1261"/>
<dbReference type="Gene3D" id="2.30.30.40">
    <property type="entry name" value="SH3 Domains"/>
    <property type="match status" value="1"/>
</dbReference>
<dbReference type="EMBL" id="AP012273">
    <property type="protein sequence ID" value="BAO44186.1"/>
    <property type="molecule type" value="Genomic_DNA"/>
</dbReference>
<dbReference type="AlphaFoldDB" id="A0A7U6GIC1"/>
<name>A0A7U6GIC1_9GAMM</name>
<dbReference type="OrthoDB" id="9790951at2"/>
<dbReference type="Proteomes" id="UP000031631">
    <property type="component" value="Chromosome"/>
</dbReference>
<organism evidence="2 3">
    <name type="scientific">Thiolapillus brandeum</name>
    <dbReference type="NCBI Taxonomy" id="1076588"/>
    <lineage>
        <taxon>Bacteria</taxon>
        <taxon>Pseudomonadati</taxon>
        <taxon>Pseudomonadota</taxon>
        <taxon>Gammaproteobacteria</taxon>
        <taxon>Chromatiales</taxon>
        <taxon>Sedimenticolaceae</taxon>
        <taxon>Thiolapillus</taxon>
    </lineage>
</organism>
<reference evidence="2 3" key="1">
    <citation type="journal article" date="2014" name="PLoS ONE">
        <title>Physiological and genomic features of a novel sulfur-oxidizing gammaproteobacterium belonging to a previously uncultivated symbiotic lineage isolated from a hydrothermal vent.</title>
        <authorList>
            <person name="Nunoura T."/>
            <person name="Takaki Y."/>
            <person name="Kazama H."/>
            <person name="Kakuta J."/>
            <person name="Shimamura S."/>
            <person name="Makita H."/>
            <person name="Hirai M."/>
            <person name="Miyazaki M."/>
            <person name="Takai K."/>
        </authorList>
    </citation>
    <scope>NUCLEOTIDE SEQUENCE [LARGE SCALE GENOMIC DNA]</scope>
    <source>
        <strain evidence="2 3">Hiromi1</strain>
    </source>
</reference>
<dbReference type="PROSITE" id="PS51781">
    <property type="entry name" value="SH3B"/>
    <property type="match status" value="1"/>
</dbReference>
<proteinExistence type="predicted"/>
<protein>
    <recommendedName>
        <fullName evidence="1">SH3b domain-containing protein</fullName>
    </recommendedName>
</protein>
<dbReference type="RefSeq" id="WP_082030626.1">
    <property type="nucleotide sequence ID" value="NZ_AP012273.1"/>
</dbReference>
<accession>A0A7U6GIC1</accession>
<evidence type="ECO:0000313" key="3">
    <source>
        <dbReference type="Proteomes" id="UP000031631"/>
    </source>
</evidence>
<evidence type="ECO:0000259" key="1">
    <source>
        <dbReference type="PROSITE" id="PS51781"/>
    </source>
</evidence>
<evidence type="ECO:0000313" key="2">
    <source>
        <dbReference type="EMBL" id="BAO44186.1"/>
    </source>
</evidence>
<dbReference type="InterPro" id="IPR003646">
    <property type="entry name" value="SH3-like_bac-type"/>
</dbReference>
<sequence length="322" mass="33044">MKIRSFRATPGIVMSIAVTATLLGGCVSNETKLGGGSSMVTGSAGAAGSQGDSGQLFRCARPVGTAALLEPEDRYYMSYGLTSPVPVLRLLMAQSNCFRVVDRGRASSALQRERQMARGGELQKGSHMGSGQMVAADYIITPTILRKNEDAGGAFGGLGGLLPGAAGAVAGGLKTHELQAEVLLTATNVRTGVQEAVAQGSASKSDISWGGGGWAGPVAGLGGSYESTDIGKITAAAFLDAHNKLARQLGAIPVNSAATSDNAGWYTSRRLNLRGGPTTHAPVLKTLPKGASVMPTGAKSGPWWEVDSGGQQGWVHSDYLTR</sequence>
<dbReference type="Pfam" id="PF03783">
    <property type="entry name" value="CsgG"/>
    <property type="match status" value="1"/>
</dbReference>
<feature type="domain" description="SH3b" evidence="1">
    <location>
        <begin position="260"/>
        <end position="322"/>
    </location>
</feature>